<protein>
    <recommendedName>
        <fullName evidence="1">TIR domain-containing protein</fullName>
    </recommendedName>
</protein>
<sequence>MSSDFEYDIFLCHNSLDKPWVQKLAESIENEDYNNRKLKVFYDDWDIIPGENNVLKIEYAMKKSRFVGVTLSENSINAEWPNMEWTMAVYNDPSGRRGFVIPIWLGNCEIPSSLKIRTVLYCRNNIEYNKSYTKLLALLRNQKLPRGQMRPSTLNSLPTEMLFPIEYADEVEEQLASNLLPVLKIPRHIWSGPVASLTYREVFDHLNRKVKGAHPTFMIKESRIYSFCDLNDKYCIFRELLTAESIEKNEITPWINNLDKKNGLIEMLNRTLRNHCYDLGMRYDKKHERFFFLPYGGGNREVSWNTGTRKSTRTIVKKYQKGKDGSIFWAHQSLQAKFLLVDNEIVLQIVPGWTFTSDGEHAISPREIGSLSSKWTHNEYNSSVFYHIRFWCFILSKGQEKISMKLAHDLSLEVDITPAVSDISVGIEGDQLSIEKVFEVAEDDTKADFNIDEIENEEVEE</sequence>
<keyword evidence="3" id="KW-1185">Reference proteome</keyword>
<gene>
    <name evidence="2" type="ORF">NDEV_1881</name>
</gene>
<dbReference type="PANTHER" id="PTHR16253">
    <property type="entry name" value="TETRATRICOPEPTIDE REPEAT PROTEIN 22"/>
    <property type="match status" value="1"/>
</dbReference>
<dbReference type="SUPFAM" id="SSF52200">
    <property type="entry name" value="Toll/Interleukin receptor TIR domain"/>
    <property type="match status" value="1"/>
</dbReference>
<reference evidence="3" key="1">
    <citation type="submission" date="2015-10" db="EMBL/GenBank/DDBJ databases">
        <authorList>
            <person name="Lehtovirta-Morley L.E."/>
            <person name="Vieille C."/>
        </authorList>
    </citation>
    <scope>NUCLEOTIDE SEQUENCE [LARGE SCALE GENOMIC DNA]</scope>
</reference>
<accession>A0A128A5K6</accession>
<dbReference type="GO" id="GO:0007165">
    <property type="term" value="P:signal transduction"/>
    <property type="evidence" value="ECO:0007669"/>
    <property type="project" value="InterPro"/>
</dbReference>
<name>A0A128A5K6_9ARCH</name>
<dbReference type="KEGG" id="ndv:NDEV_1881"/>
<dbReference type="SMART" id="SM00255">
    <property type="entry name" value="TIR"/>
    <property type="match status" value="1"/>
</dbReference>
<evidence type="ECO:0000313" key="2">
    <source>
        <dbReference type="EMBL" id="CUR52643.1"/>
    </source>
</evidence>
<dbReference type="InterPro" id="IPR035897">
    <property type="entry name" value="Toll_tir_struct_dom_sf"/>
</dbReference>
<dbReference type="AlphaFoldDB" id="A0A128A5K6"/>
<evidence type="ECO:0000313" key="3">
    <source>
        <dbReference type="Proteomes" id="UP000196239"/>
    </source>
</evidence>
<dbReference type="InterPro" id="IPR000157">
    <property type="entry name" value="TIR_dom"/>
</dbReference>
<evidence type="ECO:0000259" key="1">
    <source>
        <dbReference type="PROSITE" id="PS50104"/>
    </source>
</evidence>
<dbReference type="Gene3D" id="3.40.50.10140">
    <property type="entry name" value="Toll/interleukin-1 receptor homology (TIR) domain"/>
    <property type="match status" value="1"/>
</dbReference>
<dbReference type="EMBL" id="LN890280">
    <property type="protein sequence ID" value="CUR52643.1"/>
    <property type="molecule type" value="Genomic_DNA"/>
</dbReference>
<dbReference type="PROSITE" id="PS50104">
    <property type="entry name" value="TIR"/>
    <property type="match status" value="1"/>
</dbReference>
<organism evidence="2 3">
    <name type="scientific">Nitrosotalea devaniterrae</name>
    <dbReference type="NCBI Taxonomy" id="1078905"/>
    <lineage>
        <taxon>Archaea</taxon>
        <taxon>Nitrososphaerota</taxon>
        <taxon>Nitrososphaeria</taxon>
        <taxon>Nitrosotaleales</taxon>
        <taxon>Nitrosotaleaceae</taxon>
        <taxon>Nitrosotalea</taxon>
    </lineage>
</organism>
<dbReference type="Pfam" id="PF13676">
    <property type="entry name" value="TIR_2"/>
    <property type="match status" value="1"/>
</dbReference>
<dbReference type="PANTHER" id="PTHR16253:SF0">
    <property type="entry name" value="TETRATRICOPEPTIDE REPEAT PROTEIN 22"/>
    <property type="match status" value="1"/>
</dbReference>
<dbReference type="Proteomes" id="UP000196239">
    <property type="component" value="Chromosome 1"/>
</dbReference>
<dbReference type="InterPro" id="IPR042342">
    <property type="entry name" value="TTC22"/>
</dbReference>
<proteinExistence type="predicted"/>
<feature type="domain" description="TIR" evidence="1">
    <location>
        <begin position="5"/>
        <end position="139"/>
    </location>
</feature>